<evidence type="ECO:0000313" key="6">
    <source>
        <dbReference type="Proteomes" id="UP000886885"/>
    </source>
</evidence>
<feature type="transmembrane region" description="Helical" evidence="3">
    <location>
        <begin position="108"/>
        <end position="126"/>
    </location>
</feature>
<dbReference type="PANTHER" id="PTHR15231">
    <property type="entry name" value="PHOSPHATIDYLINOSITOL N-ACETYLGLUCOSAMINYLTRANSFERASE SUBUNIT H"/>
    <property type="match status" value="1"/>
</dbReference>
<evidence type="ECO:0000256" key="1">
    <source>
        <dbReference type="ARBA" id="ARBA00004687"/>
    </source>
</evidence>
<accession>A0A8X8C4A3</accession>
<keyword evidence="6" id="KW-1185">Reference proteome</keyword>
<reference evidence="5" key="1">
    <citation type="journal article" date="2020" name="bioRxiv">
        <title>Hybrid origin of Populus tomentosa Carr. identified through genome sequencing and phylogenomic analysis.</title>
        <authorList>
            <person name="An X."/>
            <person name="Gao K."/>
            <person name="Chen Z."/>
            <person name="Li J."/>
            <person name="Yang X."/>
            <person name="Yang X."/>
            <person name="Zhou J."/>
            <person name="Guo T."/>
            <person name="Zhao T."/>
            <person name="Huang S."/>
            <person name="Miao D."/>
            <person name="Khan W.U."/>
            <person name="Rao P."/>
            <person name="Ye M."/>
            <person name="Lei B."/>
            <person name="Liao W."/>
            <person name="Wang J."/>
            <person name="Ji L."/>
            <person name="Li Y."/>
            <person name="Guo B."/>
            <person name="Mustafa N.S."/>
            <person name="Li S."/>
            <person name="Yun Q."/>
            <person name="Keller S.R."/>
            <person name="Mao J."/>
            <person name="Zhang R."/>
            <person name="Strauss S.H."/>
        </authorList>
    </citation>
    <scope>NUCLEOTIDE SEQUENCE</scope>
    <source>
        <strain evidence="5">GM15</strain>
        <tissue evidence="5">Leaf</tissue>
    </source>
</reference>
<dbReference type="InterPro" id="IPR019328">
    <property type="entry name" value="PIGH-H_dom"/>
</dbReference>
<feature type="transmembrane region" description="Helical" evidence="3">
    <location>
        <begin position="39"/>
        <end position="57"/>
    </location>
</feature>
<proteinExistence type="inferred from homology"/>
<protein>
    <recommendedName>
        <fullName evidence="4">Phosphatidylinositol N-acetylglucosaminyltransferase subunit H conserved domain-containing protein</fullName>
    </recommendedName>
</protein>
<dbReference type="GO" id="GO:0006506">
    <property type="term" value="P:GPI anchor biosynthetic process"/>
    <property type="evidence" value="ECO:0007669"/>
    <property type="project" value="InterPro"/>
</dbReference>
<dbReference type="InterPro" id="IPR044215">
    <property type="entry name" value="PIG-H"/>
</dbReference>
<gene>
    <name evidence="5" type="ORF">POTOM_055776</name>
</gene>
<dbReference type="PANTHER" id="PTHR15231:SF1">
    <property type="entry name" value="PHOSPHATIDYLINOSITOL N-ACETYLGLUCOSAMINYLTRANSFERASE SUBUNIT H"/>
    <property type="match status" value="1"/>
</dbReference>
<keyword evidence="3" id="KW-0472">Membrane</keyword>
<dbReference type="AlphaFoldDB" id="A0A8X8C4A3"/>
<evidence type="ECO:0000256" key="2">
    <source>
        <dbReference type="ARBA" id="ARBA00009610"/>
    </source>
</evidence>
<feature type="domain" description="Phosphatidylinositol N-acetylglucosaminyltransferase subunit H conserved" evidence="4">
    <location>
        <begin position="134"/>
        <end position="197"/>
    </location>
</feature>
<evidence type="ECO:0000259" key="4">
    <source>
        <dbReference type="Pfam" id="PF10181"/>
    </source>
</evidence>
<name>A0A8X8C4A3_POPTO</name>
<evidence type="ECO:0000313" key="5">
    <source>
        <dbReference type="EMBL" id="KAG6740330.1"/>
    </source>
</evidence>
<dbReference type="EMBL" id="JAAWWB010000035">
    <property type="protein sequence ID" value="KAG6740330.1"/>
    <property type="molecule type" value="Genomic_DNA"/>
</dbReference>
<dbReference type="GO" id="GO:0000506">
    <property type="term" value="C:glycosylphosphatidylinositol-N-acetylglucosaminyltransferase (GPI-GnT) complex"/>
    <property type="evidence" value="ECO:0007669"/>
    <property type="project" value="InterPro"/>
</dbReference>
<dbReference type="Pfam" id="PF10181">
    <property type="entry name" value="PIG-H"/>
    <property type="match status" value="1"/>
</dbReference>
<comment type="pathway">
    <text evidence="1">Glycolipid biosynthesis; glycosylphosphatidylinositol-anchor biosynthesis.</text>
</comment>
<organism evidence="5 6">
    <name type="scientific">Populus tomentosa</name>
    <name type="common">Chinese white poplar</name>
    <dbReference type="NCBI Taxonomy" id="118781"/>
    <lineage>
        <taxon>Eukaryota</taxon>
        <taxon>Viridiplantae</taxon>
        <taxon>Streptophyta</taxon>
        <taxon>Embryophyta</taxon>
        <taxon>Tracheophyta</taxon>
        <taxon>Spermatophyta</taxon>
        <taxon>Magnoliopsida</taxon>
        <taxon>eudicotyledons</taxon>
        <taxon>Gunneridae</taxon>
        <taxon>Pentapetalae</taxon>
        <taxon>rosids</taxon>
        <taxon>fabids</taxon>
        <taxon>Malpighiales</taxon>
        <taxon>Salicaceae</taxon>
        <taxon>Saliceae</taxon>
        <taxon>Populus</taxon>
    </lineage>
</organism>
<dbReference type="OrthoDB" id="6256716at2759"/>
<keyword evidence="3" id="KW-0812">Transmembrane</keyword>
<comment type="similarity">
    <text evidence="2">Belongs to the PIGH family.</text>
</comment>
<dbReference type="Proteomes" id="UP000886885">
    <property type="component" value="Chromosome 18A"/>
</dbReference>
<sequence>MTEFSIGNRRYGYVHERKWPSEAIDMHHVVVRKSNGKGFLVFFSALIVLANASYLFLVKVNDCLSCSLIFQGLIKCKDTLPGRGYQVLFSHCNPGPSLDIFAGENKSISVLLWSFCLSVFLVKLMFWRRVMKESVMVMPTFGVQLETHYLSGRIVRRFVPIGKILKPVLLECVSPITCYWSLSLLLRGEAELMLVFKELRPPVKMLIPIWKALCNASGIKEGSDPLKGVN</sequence>
<comment type="caution">
    <text evidence="5">The sequence shown here is derived from an EMBL/GenBank/DDBJ whole genome shotgun (WGS) entry which is preliminary data.</text>
</comment>
<keyword evidence="3" id="KW-1133">Transmembrane helix</keyword>
<evidence type="ECO:0000256" key="3">
    <source>
        <dbReference type="SAM" id="Phobius"/>
    </source>
</evidence>